<dbReference type="RefSeq" id="WP_186412267.1">
    <property type="nucleotide sequence ID" value="NZ_FLQY01000364.1"/>
</dbReference>
<evidence type="ECO:0000313" key="3">
    <source>
        <dbReference type="Proteomes" id="UP000199600"/>
    </source>
</evidence>
<reference evidence="2 3" key="1">
    <citation type="submission" date="2016-06" db="EMBL/GenBank/DDBJ databases">
        <authorList>
            <person name="Kjaerup R.B."/>
            <person name="Dalgaard T.S."/>
            <person name="Juul-Madsen H.R."/>
        </authorList>
    </citation>
    <scope>NUCLEOTIDE SEQUENCE [LARGE SCALE GENOMIC DNA]</scope>
    <source>
        <strain evidence="2">2</strain>
    </source>
</reference>
<dbReference type="EMBL" id="FLQY01000364">
    <property type="protein sequence ID" value="SBT10695.1"/>
    <property type="molecule type" value="Genomic_DNA"/>
</dbReference>
<organism evidence="2 3">
    <name type="scientific">Candidatus Propionivibrio aalborgensis</name>
    <dbReference type="NCBI Taxonomy" id="1860101"/>
    <lineage>
        <taxon>Bacteria</taxon>
        <taxon>Pseudomonadati</taxon>
        <taxon>Pseudomonadota</taxon>
        <taxon>Betaproteobacteria</taxon>
        <taxon>Rhodocyclales</taxon>
        <taxon>Rhodocyclaceae</taxon>
        <taxon>Propionivibrio</taxon>
    </lineage>
</organism>
<keyword evidence="3" id="KW-1185">Reference proteome</keyword>
<dbReference type="AlphaFoldDB" id="A0A1A8Y0L0"/>
<evidence type="ECO:0000256" key="1">
    <source>
        <dbReference type="SAM" id="MobiDB-lite"/>
    </source>
</evidence>
<evidence type="ECO:0000313" key="2">
    <source>
        <dbReference type="EMBL" id="SBT10695.1"/>
    </source>
</evidence>
<accession>A0A1A8Y0L0</accession>
<proteinExistence type="predicted"/>
<gene>
    <name evidence="2" type="ORF">PROAA_610055</name>
</gene>
<protein>
    <submittedName>
        <fullName evidence="2">Uncharacterized protein</fullName>
    </submittedName>
</protein>
<feature type="region of interest" description="Disordered" evidence="1">
    <location>
        <begin position="88"/>
        <end position="107"/>
    </location>
</feature>
<sequence>MAFDDIFKLLSVREGTPQGNAIENRMIGAMGGPETIRKKFQNNPDGSVVMAHTRGPGTQPEFITTLVEQIAGLFGWPWHGLERLATAGGRTTETPSGEFTTKGTSPESVNSRAFNFVLSRPAADEFAAIPPPASDPALTTWGNWAGISNGVLFGEDVGMNVWLYTANDTCWVVKMTLSGVATATLDFYTLSNWVAGMPADTAPNWVSYDGTPTPYMVTAKPSAAGRTAVKTVVLDIPAYYRTSEGIVTVKRGCVSFDGSKIILAHEVNEPDSLLFAWTGNAGRADLFAEDQWNEVVITGEDSASIDATISMIGFQSSGTGYTNEIEDVNSGAYVASGIDPWDYKTTFIQTGYYTATLSYMYAPDGMAKPVTLKNGTFLRREYNGFGTYTAYAIQRYEYQGAQHAVEFDGKETLIEWSDVTKYDYDPSNCALPSYTWNGTKSVHSVLSVAGQVVVDNLISTEVMSHSKYGLPWASGLALSRLYNATYGYYVNYGPVGTGADLNEDSHTYEYIDSYRVWGAAMQVPIVYNFTSEGAPSTVYVVGEKRWFPIVFLGGVKNYGENVVRVELTRDAFDLFTINYVVINGASGVTRIDSSPVTHLTPYGWFDVLADAVPKLAFEGSTCFSAVDGSAATFDADGRNAGSGTVKYAKYDVDTYQAQRHV</sequence>
<dbReference type="Proteomes" id="UP000199600">
    <property type="component" value="Unassembled WGS sequence"/>
</dbReference>
<feature type="compositionally biased region" description="Polar residues" evidence="1">
    <location>
        <begin position="89"/>
        <end position="107"/>
    </location>
</feature>
<name>A0A1A8Y0L0_9RHOO</name>